<feature type="transmembrane region" description="Helical" evidence="1">
    <location>
        <begin position="165"/>
        <end position="185"/>
    </location>
</feature>
<accession>A0ABW1EBF9</accession>
<keyword evidence="1" id="KW-0472">Membrane</keyword>
<name>A0ABW1EBF9_9BACT</name>
<organism evidence="2 3">
    <name type="scientific">Acidicapsa dinghuensis</name>
    <dbReference type="NCBI Taxonomy" id="2218256"/>
    <lineage>
        <taxon>Bacteria</taxon>
        <taxon>Pseudomonadati</taxon>
        <taxon>Acidobacteriota</taxon>
        <taxon>Terriglobia</taxon>
        <taxon>Terriglobales</taxon>
        <taxon>Acidobacteriaceae</taxon>
        <taxon>Acidicapsa</taxon>
    </lineage>
</organism>
<feature type="transmembrane region" description="Helical" evidence="1">
    <location>
        <begin position="115"/>
        <end position="132"/>
    </location>
</feature>
<feature type="transmembrane region" description="Helical" evidence="1">
    <location>
        <begin position="30"/>
        <end position="49"/>
    </location>
</feature>
<evidence type="ECO:0008006" key="4">
    <source>
        <dbReference type="Google" id="ProtNLM"/>
    </source>
</evidence>
<reference evidence="3" key="1">
    <citation type="journal article" date="2019" name="Int. J. Syst. Evol. Microbiol.">
        <title>The Global Catalogue of Microorganisms (GCM) 10K type strain sequencing project: providing services to taxonomists for standard genome sequencing and annotation.</title>
        <authorList>
            <consortium name="The Broad Institute Genomics Platform"/>
            <consortium name="The Broad Institute Genome Sequencing Center for Infectious Disease"/>
            <person name="Wu L."/>
            <person name="Ma J."/>
        </authorList>
    </citation>
    <scope>NUCLEOTIDE SEQUENCE [LARGE SCALE GENOMIC DNA]</scope>
    <source>
        <strain evidence="3">JCM 4087</strain>
    </source>
</reference>
<feature type="transmembrane region" description="Helical" evidence="1">
    <location>
        <begin position="85"/>
        <end position="103"/>
    </location>
</feature>
<evidence type="ECO:0000313" key="3">
    <source>
        <dbReference type="Proteomes" id="UP001596091"/>
    </source>
</evidence>
<dbReference type="Proteomes" id="UP001596091">
    <property type="component" value="Unassembled WGS sequence"/>
</dbReference>
<protein>
    <recommendedName>
        <fullName evidence="4">HdeD family acid-resistance protein</fullName>
    </recommendedName>
</protein>
<dbReference type="RefSeq" id="WP_263333952.1">
    <property type="nucleotide sequence ID" value="NZ_JAGSYH010000002.1"/>
</dbReference>
<feature type="transmembrane region" description="Helical" evidence="1">
    <location>
        <begin position="55"/>
        <end position="73"/>
    </location>
</feature>
<evidence type="ECO:0000256" key="1">
    <source>
        <dbReference type="SAM" id="Phobius"/>
    </source>
</evidence>
<keyword evidence="1" id="KW-1133">Transmembrane helix</keyword>
<sequence>MEIRPESHELNDRLNLIEAMIAEGRRCTESWGWSFVLWGAAYYVAIAWSTWGGSAYAWPTTMIVAALITVVVASKKTRHQAETTVGRALAAVWIGIGISLFLFGMSEGLSGKLGIQSFIAAIAVLLGAANAISSIVLKWGAQFACALAWWAAAVASPFLSESQSSMLFLAAIFLCQIVFGIYMMLLEMRERRQIAGKSGAAHA</sequence>
<gene>
    <name evidence="2" type="ORF">ACFPT7_03325</name>
</gene>
<proteinExistence type="predicted"/>
<keyword evidence="3" id="KW-1185">Reference proteome</keyword>
<evidence type="ECO:0000313" key="2">
    <source>
        <dbReference type="EMBL" id="MFC5861314.1"/>
    </source>
</evidence>
<keyword evidence="1" id="KW-0812">Transmembrane</keyword>
<dbReference type="EMBL" id="JBHSPH010000001">
    <property type="protein sequence ID" value="MFC5861314.1"/>
    <property type="molecule type" value="Genomic_DNA"/>
</dbReference>
<comment type="caution">
    <text evidence="2">The sequence shown here is derived from an EMBL/GenBank/DDBJ whole genome shotgun (WGS) entry which is preliminary data.</text>
</comment>
<feature type="transmembrane region" description="Helical" evidence="1">
    <location>
        <begin position="139"/>
        <end position="159"/>
    </location>
</feature>